<comment type="similarity">
    <text evidence="2">Belongs to the DoxX family.</text>
</comment>
<accession>A0ABP8CHX6</accession>
<comment type="caution">
    <text evidence="8">The sequence shown here is derived from an EMBL/GenBank/DDBJ whole genome shotgun (WGS) entry which is preliminary data.</text>
</comment>
<sequence length="141" mass="15490">MLKNIINTDQAKTTIIIRVMVGMVFLSEGLQKFLFPAIRGTGRFTKIGLPNPIFLGDLVGTFEILCGILILLGILTRLASSVTLVIMITALVTTKLKIFINDGFWVMVHGARTDYAMLLGSIFLIIKGGGYWSVDRTLSKP</sequence>
<evidence type="ECO:0000256" key="1">
    <source>
        <dbReference type="ARBA" id="ARBA00004651"/>
    </source>
</evidence>
<evidence type="ECO:0000256" key="3">
    <source>
        <dbReference type="ARBA" id="ARBA00022475"/>
    </source>
</evidence>
<feature type="transmembrane region" description="Helical" evidence="7">
    <location>
        <begin position="82"/>
        <end position="100"/>
    </location>
</feature>
<evidence type="ECO:0000313" key="8">
    <source>
        <dbReference type="EMBL" id="GAA4239304.1"/>
    </source>
</evidence>
<reference evidence="9" key="1">
    <citation type="journal article" date="2019" name="Int. J. Syst. Evol. Microbiol.">
        <title>The Global Catalogue of Microorganisms (GCM) 10K type strain sequencing project: providing services to taxonomists for standard genome sequencing and annotation.</title>
        <authorList>
            <consortium name="The Broad Institute Genomics Platform"/>
            <consortium name="The Broad Institute Genome Sequencing Center for Infectious Disease"/>
            <person name="Wu L."/>
            <person name="Ma J."/>
        </authorList>
    </citation>
    <scope>NUCLEOTIDE SEQUENCE [LARGE SCALE GENOMIC DNA]</scope>
    <source>
        <strain evidence="9">JCM 17630</strain>
    </source>
</reference>
<keyword evidence="5 7" id="KW-1133">Transmembrane helix</keyword>
<dbReference type="PANTHER" id="PTHR33452:SF1">
    <property type="entry name" value="INNER MEMBRANE PROTEIN YPHA-RELATED"/>
    <property type="match status" value="1"/>
</dbReference>
<feature type="transmembrane region" description="Helical" evidence="7">
    <location>
        <begin position="15"/>
        <end position="34"/>
    </location>
</feature>
<keyword evidence="4 7" id="KW-0812">Transmembrane</keyword>
<evidence type="ECO:0000256" key="5">
    <source>
        <dbReference type="ARBA" id="ARBA00022989"/>
    </source>
</evidence>
<feature type="transmembrane region" description="Helical" evidence="7">
    <location>
        <begin position="115"/>
        <end position="134"/>
    </location>
</feature>
<dbReference type="InterPro" id="IPR051907">
    <property type="entry name" value="DoxX-like_oxidoreductase"/>
</dbReference>
<gene>
    <name evidence="8" type="ORF">GCM10022291_33080</name>
</gene>
<feature type="transmembrane region" description="Helical" evidence="7">
    <location>
        <begin position="54"/>
        <end position="75"/>
    </location>
</feature>
<name>A0ABP8CHX6_9FLAO</name>
<comment type="subcellular location">
    <subcellularLocation>
        <location evidence="1">Cell membrane</location>
        <topology evidence="1">Multi-pass membrane protein</topology>
    </subcellularLocation>
</comment>
<keyword evidence="6 7" id="KW-0472">Membrane</keyword>
<dbReference type="EMBL" id="BAABCA010000008">
    <property type="protein sequence ID" value="GAA4239304.1"/>
    <property type="molecule type" value="Genomic_DNA"/>
</dbReference>
<dbReference type="Pfam" id="PF07681">
    <property type="entry name" value="DoxX"/>
    <property type="match status" value="1"/>
</dbReference>
<protein>
    <submittedName>
        <fullName evidence="8">DoxX family protein</fullName>
    </submittedName>
</protein>
<organism evidence="8 9">
    <name type="scientific">Postechiella marina</name>
    <dbReference type="NCBI Taxonomy" id="943941"/>
    <lineage>
        <taxon>Bacteria</taxon>
        <taxon>Pseudomonadati</taxon>
        <taxon>Bacteroidota</taxon>
        <taxon>Flavobacteriia</taxon>
        <taxon>Flavobacteriales</taxon>
        <taxon>Flavobacteriaceae</taxon>
        <taxon>Postechiella</taxon>
    </lineage>
</organism>
<dbReference type="InterPro" id="IPR032808">
    <property type="entry name" value="DoxX"/>
</dbReference>
<keyword evidence="9" id="KW-1185">Reference proteome</keyword>
<dbReference type="Proteomes" id="UP001501496">
    <property type="component" value="Unassembled WGS sequence"/>
</dbReference>
<evidence type="ECO:0000256" key="2">
    <source>
        <dbReference type="ARBA" id="ARBA00006679"/>
    </source>
</evidence>
<dbReference type="RefSeq" id="WP_344789476.1">
    <property type="nucleotide sequence ID" value="NZ_BAABCA010000008.1"/>
</dbReference>
<proteinExistence type="inferred from homology"/>
<evidence type="ECO:0000313" key="9">
    <source>
        <dbReference type="Proteomes" id="UP001501496"/>
    </source>
</evidence>
<evidence type="ECO:0000256" key="7">
    <source>
        <dbReference type="SAM" id="Phobius"/>
    </source>
</evidence>
<keyword evidence="3" id="KW-1003">Cell membrane</keyword>
<evidence type="ECO:0000256" key="6">
    <source>
        <dbReference type="ARBA" id="ARBA00023136"/>
    </source>
</evidence>
<evidence type="ECO:0000256" key="4">
    <source>
        <dbReference type="ARBA" id="ARBA00022692"/>
    </source>
</evidence>
<dbReference type="PANTHER" id="PTHR33452">
    <property type="entry name" value="OXIDOREDUCTASE CATD-RELATED"/>
    <property type="match status" value="1"/>
</dbReference>